<evidence type="ECO:0000256" key="1">
    <source>
        <dbReference type="SAM" id="MobiDB-lite"/>
    </source>
</evidence>
<proteinExistence type="predicted"/>
<evidence type="ECO:0000313" key="2">
    <source>
        <dbReference type="EMBL" id="TKW50304.1"/>
    </source>
</evidence>
<reference evidence="2 3" key="1">
    <citation type="journal article" date="2019" name="PLoS ONE">
        <title>Comparative genome analysis indicates high evolutionary potential of pathogenicity genes in Colletotrichum tanaceti.</title>
        <authorList>
            <person name="Lelwala R.V."/>
            <person name="Korhonen P.K."/>
            <person name="Young N.D."/>
            <person name="Scott J.B."/>
            <person name="Ades P.A."/>
            <person name="Gasser R.B."/>
            <person name="Taylor P.W.J."/>
        </authorList>
    </citation>
    <scope>NUCLEOTIDE SEQUENCE [LARGE SCALE GENOMIC DNA]</scope>
    <source>
        <strain evidence="2">BRIP57314</strain>
    </source>
</reference>
<feature type="region of interest" description="Disordered" evidence="1">
    <location>
        <begin position="32"/>
        <end position="66"/>
    </location>
</feature>
<dbReference type="EMBL" id="PJEX01000413">
    <property type="protein sequence ID" value="TKW50304.1"/>
    <property type="molecule type" value="Genomic_DNA"/>
</dbReference>
<gene>
    <name evidence="2" type="ORF">CTA1_7027</name>
</gene>
<organism evidence="2 3">
    <name type="scientific">Colletotrichum tanaceti</name>
    <dbReference type="NCBI Taxonomy" id="1306861"/>
    <lineage>
        <taxon>Eukaryota</taxon>
        <taxon>Fungi</taxon>
        <taxon>Dikarya</taxon>
        <taxon>Ascomycota</taxon>
        <taxon>Pezizomycotina</taxon>
        <taxon>Sordariomycetes</taxon>
        <taxon>Hypocreomycetidae</taxon>
        <taxon>Glomerellales</taxon>
        <taxon>Glomerellaceae</taxon>
        <taxon>Colletotrichum</taxon>
        <taxon>Colletotrichum destructivum species complex</taxon>
    </lineage>
</organism>
<sequence>MEARGTWTAKQASRANASFVLSLVVSFAKKAPEHHENKTLSPTVDRALAQSSVSRDIPSACRQSSM</sequence>
<comment type="caution">
    <text evidence="2">The sequence shown here is derived from an EMBL/GenBank/DDBJ whole genome shotgun (WGS) entry which is preliminary data.</text>
</comment>
<keyword evidence="3" id="KW-1185">Reference proteome</keyword>
<dbReference type="Proteomes" id="UP000310108">
    <property type="component" value="Unassembled WGS sequence"/>
</dbReference>
<evidence type="ECO:0000313" key="3">
    <source>
        <dbReference type="Proteomes" id="UP000310108"/>
    </source>
</evidence>
<name>A0A4U6X5I2_9PEZI</name>
<protein>
    <submittedName>
        <fullName evidence="2">Uncharacterized protein</fullName>
    </submittedName>
</protein>
<dbReference type="AlphaFoldDB" id="A0A4U6X5I2"/>
<accession>A0A4U6X5I2</accession>